<dbReference type="Proteomes" id="UP000320176">
    <property type="component" value="Unassembled WGS sequence"/>
</dbReference>
<dbReference type="PANTHER" id="PTHR39324:SF1">
    <property type="entry name" value="CALCIUM DODECIN"/>
    <property type="match status" value="1"/>
</dbReference>
<dbReference type="NCBIfam" id="NF043052">
    <property type="entry name" value="DodecBact"/>
    <property type="match status" value="1"/>
</dbReference>
<keyword evidence="2" id="KW-1185">Reference proteome</keyword>
<gene>
    <name evidence="1" type="ORF">Pla52n_29800</name>
</gene>
<dbReference type="InterPro" id="IPR009923">
    <property type="entry name" value="Dodecin"/>
</dbReference>
<evidence type="ECO:0000313" key="2">
    <source>
        <dbReference type="Proteomes" id="UP000320176"/>
    </source>
</evidence>
<organism evidence="1 2">
    <name type="scientific">Stieleria varia</name>
    <dbReference type="NCBI Taxonomy" id="2528005"/>
    <lineage>
        <taxon>Bacteria</taxon>
        <taxon>Pseudomonadati</taxon>
        <taxon>Planctomycetota</taxon>
        <taxon>Planctomycetia</taxon>
        <taxon>Pirellulales</taxon>
        <taxon>Pirellulaceae</taxon>
        <taxon>Stieleria</taxon>
    </lineage>
</organism>
<dbReference type="PANTHER" id="PTHR39324">
    <property type="entry name" value="CALCIUM DODECIN"/>
    <property type="match status" value="1"/>
</dbReference>
<comment type="caution">
    <text evidence="1">The sequence shown here is derived from an EMBL/GenBank/DDBJ whole genome shotgun (WGS) entry which is preliminary data.</text>
</comment>
<evidence type="ECO:0008006" key="3">
    <source>
        <dbReference type="Google" id="ProtNLM"/>
    </source>
</evidence>
<proteinExistence type="predicted"/>
<name>A0A5C6AY31_9BACT</name>
<reference evidence="1 2" key="1">
    <citation type="submission" date="2019-02" db="EMBL/GenBank/DDBJ databases">
        <title>Deep-cultivation of Planctomycetes and their phenomic and genomic characterization uncovers novel biology.</title>
        <authorList>
            <person name="Wiegand S."/>
            <person name="Jogler M."/>
            <person name="Boedeker C."/>
            <person name="Pinto D."/>
            <person name="Vollmers J."/>
            <person name="Rivas-Marin E."/>
            <person name="Kohn T."/>
            <person name="Peeters S.H."/>
            <person name="Heuer A."/>
            <person name="Rast P."/>
            <person name="Oberbeckmann S."/>
            <person name="Bunk B."/>
            <person name="Jeske O."/>
            <person name="Meyerdierks A."/>
            <person name="Storesund J.E."/>
            <person name="Kallscheuer N."/>
            <person name="Luecker S."/>
            <person name="Lage O.M."/>
            <person name="Pohl T."/>
            <person name="Merkel B.J."/>
            <person name="Hornburger P."/>
            <person name="Mueller R.-W."/>
            <person name="Bruemmer F."/>
            <person name="Labrenz M."/>
            <person name="Spormann A.M."/>
            <person name="Op Den Camp H."/>
            <person name="Overmann J."/>
            <person name="Amann R."/>
            <person name="Jetten M.S.M."/>
            <person name="Mascher T."/>
            <person name="Medema M.H."/>
            <person name="Devos D.P."/>
            <person name="Kaster A.-K."/>
            <person name="Ovreas L."/>
            <person name="Rohde M."/>
            <person name="Galperin M.Y."/>
            <person name="Jogler C."/>
        </authorList>
    </citation>
    <scope>NUCLEOTIDE SEQUENCE [LARGE SCALE GENOMIC DNA]</scope>
    <source>
        <strain evidence="1 2">Pla52n</strain>
    </source>
</reference>
<dbReference type="EMBL" id="SJPN01000003">
    <property type="protein sequence ID" value="TWU04935.1"/>
    <property type="molecule type" value="Genomic_DNA"/>
</dbReference>
<dbReference type="InterPro" id="IPR050049">
    <property type="entry name" value="Dodecin_bact"/>
</dbReference>
<dbReference type="Pfam" id="PF07311">
    <property type="entry name" value="Dodecin"/>
    <property type="match status" value="1"/>
</dbReference>
<accession>A0A5C6AY31</accession>
<dbReference type="InterPro" id="IPR036694">
    <property type="entry name" value="Dodecin-like_sf"/>
</dbReference>
<dbReference type="SUPFAM" id="SSF89807">
    <property type="entry name" value="Dodecin-like"/>
    <property type="match status" value="1"/>
</dbReference>
<protein>
    <recommendedName>
        <fullName evidence="3">Dodecin</fullName>
    </recommendedName>
</protein>
<sequence length="75" mass="8360">MDALVPRMVLVLEVIEITGSSKTSIEDAVENAITHASKTVRGMRWFEVTESRGDITDGKVDHWQVTVKIGFTLDK</sequence>
<dbReference type="Gene3D" id="3.30.1660.10">
    <property type="entry name" value="Flavin-binding protein dodecin"/>
    <property type="match status" value="1"/>
</dbReference>
<evidence type="ECO:0000313" key="1">
    <source>
        <dbReference type="EMBL" id="TWU04935.1"/>
    </source>
</evidence>
<dbReference type="AlphaFoldDB" id="A0A5C6AY31"/>
<dbReference type="InterPro" id="IPR025543">
    <property type="entry name" value="Dodecin-like"/>
</dbReference>